<evidence type="ECO:0000313" key="2">
    <source>
        <dbReference type="Proteomes" id="UP001163603"/>
    </source>
</evidence>
<comment type="caution">
    <text evidence="1">The sequence shown here is derived from an EMBL/GenBank/DDBJ whole genome shotgun (WGS) entry which is preliminary data.</text>
</comment>
<reference evidence="2" key="1">
    <citation type="journal article" date="2023" name="G3 (Bethesda)">
        <title>Genome assembly and association tests identify interacting loci associated with vigor, precocity, and sex in interspecific pistachio rootstocks.</title>
        <authorList>
            <person name="Palmer W."/>
            <person name="Jacygrad E."/>
            <person name="Sagayaradj S."/>
            <person name="Cavanaugh K."/>
            <person name="Han R."/>
            <person name="Bertier L."/>
            <person name="Beede B."/>
            <person name="Kafkas S."/>
            <person name="Golino D."/>
            <person name="Preece J."/>
            <person name="Michelmore R."/>
        </authorList>
    </citation>
    <scope>NUCLEOTIDE SEQUENCE [LARGE SCALE GENOMIC DNA]</scope>
</reference>
<gene>
    <name evidence="1" type="ORF">Pint_02732</name>
</gene>
<sequence length="54" mass="6308">MLVDSNTGKTVNQLSGHLDFSFASAWQLETKKKRGGMKMKKKKNGFLFRIFFFY</sequence>
<protein>
    <submittedName>
        <fullName evidence="1">Uncharacterized protein</fullName>
    </submittedName>
</protein>
<dbReference type="Proteomes" id="UP001163603">
    <property type="component" value="Chromosome 1"/>
</dbReference>
<proteinExistence type="predicted"/>
<dbReference type="EMBL" id="CM047736">
    <property type="protein sequence ID" value="KAJ0053018.1"/>
    <property type="molecule type" value="Genomic_DNA"/>
</dbReference>
<accession>A0ACC0ZJN6</accession>
<evidence type="ECO:0000313" key="1">
    <source>
        <dbReference type="EMBL" id="KAJ0053018.1"/>
    </source>
</evidence>
<organism evidence="1 2">
    <name type="scientific">Pistacia integerrima</name>
    <dbReference type="NCBI Taxonomy" id="434235"/>
    <lineage>
        <taxon>Eukaryota</taxon>
        <taxon>Viridiplantae</taxon>
        <taxon>Streptophyta</taxon>
        <taxon>Embryophyta</taxon>
        <taxon>Tracheophyta</taxon>
        <taxon>Spermatophyta</taxon>
        <taxon>Magnoliopsida</taxon>
        <taxon>eudicotyledons</taxon>
        <taxon>Gunneridae</taxon>
        <taxon>Pentapetalae</taxon>
        <taxon>rosids</taxon>
        <taxon>malvids</taxon>
        <taxon>Sapindales</taxon>
        <taxon>Anacardiaceae</taxon>
        <taxon>Pistacia</taxon>
    </lineage>
</organism>
<keyword evidence="2" id="KW-1185">Reference proteome</keyword>
<name>A0ACC0ZJN6_9ROSI</name>